<dbReference type="InterPro" id="IPR005119">
    <property type="entry name" value="LysR_subst-bd"/>
</dbReference>
<keyword evidence="4" id="KW-0804">Transcription</keyword>
<dbReference type="PROSITE" id="PS50931">
    <property type="entry name" value="HTH_LYSR"/>
    <property type="match status" value="1"/>
</dbReference>
<dbReference type="InterPro" id="IPR000847">
    <property type="entry name" value="LysR_HTH_N"/>
</dbReference>
<evidence type="ECO:0000256" key="4">
    <source>
        <dbReference type="ARBA" id="ARBA00023163"/>
    </source>
</evidence>
<dbReference type="CDD" id="cd05466">
    <property type="entry name" value="PBP2_LTTR_substrate"/>
    <property type="match status" value="1"/>
</dbReference>
<dbReference type="PRINTS" id="PR00039">
    <property type="entry name" value="HTHLYSR"/>
</dbReference>
<evidence type="ECO:0000313" key="7">
    <source>
        <dbReference type="Proteomes" id="UP000503308"/>
    </source>
</evidence>
<dbReference type="GO" id="GO:0003700">
    <property type="term" value="F:DNA-binding transcription factor activity"/>
    <property type="evidence" value="ECO:0007669"/>
    <property type="project" value="InterPro"/>
</dbReference>
<dbReference type="InterPro" id="IPR036388">
    <property type="entry name" value="WH-like_DNA-bd_sf"/>
</dbReference>
<comment type="similarity">
    <text evidence="1">Belongs to the LysR transcriptional regulatory family.</text>
</comment>
<dbReference type="Pfam" id="PF03466">
    <property type="entry name" value="LysR_substrate"/>
    <property type="match status" value="1"/>
</dbReference>
<evidence type="ECO:0000256" key="3">
    <source>
        <dbReference type="ARBA" id="ARBA00023125"/>
    </source>
</evidence>
<proteinExistence type="inferred from homology"/>
<keyword evidence="3" id="KW-0238">DNA-binding</keyword>
<organism evidence="6 7">
    <name type="scientific">Roseobacter ponti</name>
    <dbReference type="NCBI Taxonomy" id="1891787"/>
    <lineage>
        <taxon>Bacteria</taxon>
        <taxon>Pseudomonadati</taxon>
        <taxon>Pseudomonadota</taxon>
        <taxon>Alphaproteobacteria</taxon>
        <taxon>Rhodobacterales</taxon>
        <taxon>Roseobacteraceae</taxon>
        <taxon>Roseobacter</taxon>
    </lineage>
</organism>
<gene>
    <name evidence="6" type="ORF">G3256_15020</name>
</gene>
<dbReference type="SUPFAM" id="SSF53850">
    <property type="entry name" value="Periplasmic binding protein-like II"/>
    <property type="match status" value="1"/>
</dbReference>
<evidence type="ECO:0000256" key="1">
    <source>
        <dbReference type="ARBA" id="ARBA00009437"/>
    </source>
</evidence>
<dbReference type="Gene3D" id="1.10.10.10">
    <property type="entry name" value="Winged helix-like DNA-binding domain superfamily/Winged helix DNA-binding domain"/>
    <property type="match status" value="1"/>
</dbReference>
<dbReference type="EMBL" id="CP048788">
    <property type="protein sequence ID" value="QJF52387.1"/>
    <property type="molecule type" value="Genomic_DNA"/>
</dbReference>
<dbReference type="PANTHER" id="PTHR30126:SF40">
    <property type="entry name" value="HTH-TYPE TRANSCRIPTIONAL REGULATOR GLTR"/>
    <property type="match status" value="1"/>
</dbReference>
<keyword evidence="2" id="KW-0805">Transcription regulation</keyword>
<sequence length="323" mass="35402">MSTKGITIRGLEVFEALAASGSVARAAERTGLSQPSVSQQLRNLETALDVELVDHSRRPMQLTPAGKLFRARVENALSEIRAARSELTVMDLAHVTSLSIGIIDDFDDNITPRLATILADSLTGCRFRMITASSHELATLIADKELQLAISARTGDIPDGIIEYPLARDPFMIVAPRGHSISADNPPAPDELPFLRYEKQQLISAQIEAQLERTGISYPDRFEIGSHLALMAMVARGIGWTITTPLGYMRAHRFHSEIQPAPLPFEPFSRQISLFTTDDWAGTVPDDIARTMRRLLKNQMIAPALSELPFLAGALTILGGHDD</sequence>
<evidence type="ECO:0000256" key="2">
    <source>
        <dbReference type="ARBA" id="ARBA00023015"/>
    </source>
</evidence>
<dbReference type="RefSeq" id="WP_169641605.1">
    <property type="nucleotide sequence ID" value="NZ_CP048788.1"/>
</dbReference>
<protein>
    <submittedName>
        <fullName evidence="6">LysR family transcriptional regulator</fullName>
    </submittedName>
</protein>
<evidence type="ECO:0000313" key="6">
    <source>
        <dbReference type="EMBL" id="QJF52387.1"/>
    </source>
</evidence>
<dbReference type="Pfam" id="PF00126">
    <property type="entry name" value="HTH_1"/>
    <property type="match status" value="1"/>
</dbReference>
<dbReference type="KEGG" id="rpon:G3256_15020"/>
<dbReference type="SUPFAM" id="SSF46785">
    <property type="entry name" value="Winged helix' DNA-binding domain"/>
    <property type="match status" value="1"/>
</dbReference>
<dbReference type="Proteomes" id="UP000503308">
    <property type="component" value="Chromosome"/>
</dbReference>
<reference evidence="6 7" key="1">
    <citation type="submission" date="2020-02" db="EMBL/GenBank/DDBJ databases">
        <title>Genome sequence of Roseobacter ponti.</title>
        <authorList>
            <person name="Hollensteiner J."/>
            <person name="Schneider D."/>
            <person name="Poehlein A."/>
            <person name="Daniel R."/>
        </authorList>
    </citation>
    <scope>NUCLEOTIDE SEQUENCE [LARGE SCALE GENOMIC DNA]</scope>
    <source>
        <strain evidence="6 7">DSM 106830</strain>
    </source>
</reference>
<dbReference type="PANTHER" id="PTHR30126">
    <property type="entry name" value="HTH-TYPE TRANSCRIPTIONAL REGULATOR"/>
    <property type="match status" value="1"/>
</dbReference>
<evidence type="ECO:0000259" key="5">
    <source>
        <dbReference type="PROSITE" id="PS50931"/>
    </source>
</evidence>
<dbReference type="AlphaFoldDB" id="A0A858SWI1"/>
<keyword evidence="7" id="KW-1185">Reference proteome</keyword>
<dbReference type="FunFam" id="1.10.10.10:FF:000001">
    <property type="entry name" value="LysR family transcriptional regulator"/>
    <property type="match status" value="1"/>
</dbReference>
<name>A0A858SWI1_9RHOB</name>
<feature type="domain" description="HTH lysR-type" evidence="5">
    <location>
        <begin position="6"/>
        <end position="63"/>
    </location>
</feature>
<accession>A0A858SWI1</accession>
<dbReference type="InterPro" id="IPR036390">
    <property type="entry name" value="WH_DNA-bd_sf"/>
</dbReference>
<dbReference type="Gene3D" id="3.40.190.10">
    <property type="entry name" value="Periplasmic binding protein-like II"/>
    <property type="match status" value="2"/>
</dbReference>
<dbReference type="GO" id="GO:0000976">
    <property type="term" value="F:transcription cis-regulatory region binding"/>
    <property type="evidence" value="ECO:0007669"/>
    <property type="project" value="TreeGrafter"/>
</dbReference>